<evidence type="ECO:0000256" key="1">
    <source>
        <dbReference type="SAM" id="SignalP"/>
    </source>
</evidence>
<accession>A0ABD3NZH1</accession>
<proteinExistence type="predicted"/>
<evidence type="ECO:0000313" key="2">
    <source>
        <dbReference type="EMBL" id="KAL3780441.1"/>
    </source>
</evidence>
<comment type="caution">
    <text evidence="2">The sequence shown here is derived from an EMBL/GenBank/DDBJ whole genome shotgun (WGS) entry which is preliminary data.</text>
</comment>
<organism evidence="2 3">
    <name type="scientific">Cyclotella cryptica</name>
    <dbReference type="NCBI Taxonomy" id="29204"/>
    <lineage>
        <taxon>Eukaryota</taxon>
        <taxon>Sar</taxon>
        <taxon>Stramenopiles</taxon>
        <taxon>Ochrophyta</taxon>
        <taxon>Bacillariophyta</taxon>
        <taxon>Coscinodiscophyceae</taxon>
        <taxon>Thalassiosirophycidae</taxon>
        <taxon>Stephanodiscales</taxon>
        <taxon>Stephanodiscaceae</taxon>
        <taxon>Cyclotella</taxon>
    </lineage>
</organism>
<keyword evidence="1" id="KW-0732">Signal</keyword>
<keyword evidence="3" id="KW-1185">Reference proteome</keyword>
<sequence>MMIPVGLAFVTVITALVPSTRAASASTSTTTKTSLTCFAHTPSRTCPPHRRGYALDDVILKTTHRRPAAALGSAHPSNHIRTERNDDTHIQTADQITRDILTRYELTNSFERWNFLQKLLENELPPRDVENALVAVLNGYLKYGPVKEEESGGDASPVLDEERWAAMRSLMEGILSLDGKNDDGDPGVLEEEQLQKKQRQEEGVNSRFLHHFVRPPIDYERELFHSSITDTTATIIESSNNIPSPPASSLLTQIEQLLPHPTEEEEAHKSAWDLIIELYGRESVRVREEKLQRWGAEVGENREWKTLCCLGRVLIHYDFLTRGVLFVEGDRMRRK</sequence>
<reference evidence="2 3" key="1">
    <citation type="journal article" date="2020" name="G3 (Bethesda)">
        <title>Improved Reference Genome for Cyclotella cryptica CCMP332, a Model for Cell Wall Morphogenesis, Salinity Adaptation, and Lipid Production in Diatoms (Bacillariophyta).</title>
        <authorList>
            <person name="Roberts W.R."/>
            <person name="Downey K.M."/>
            <person name="Ruck E.C."/>
            <person name="Traller J.C."/>
            <person name="Alverson A.J."/>
        </authorList>
    </citation>
    <scope>NUCLEOTIDE SEQUENCE [LARGE SCALE GENOMIC DNA]</scope>
    <source>
        <strain evidence="2 3">CCMP332</strain>
    </source>
</reference>
<feature type="signal peptide" evidence="1">
    <location>
        <begin position="1"/>
        <end position="22"/>
    </location>
</feature>
<feature type="chain" id="PRO_5044794070" evidence="1">
    <location>
        <begin position="23"/>
        <end position="335"/>
    </location>
</feature>
<name>A0ABD3NZH1_9STRA</name>
<protein>
    <submittedName>
        <fullName evidence="2">Uncharacterized protein</fullName>
    </submittedName>
</protein>
<gene>
    <name evidence="2" type="ORF">HJC23_010351</name>
</gene>
<evidence type="ECO:0000313" key="3">
    <source>
        <dbReference type="Proteomes" id="UP001516023"/>
    </source>
</evidence>
<dbReference type="Proteomes" id="UP001516023">
    <property type="component" value="Unassembled WGS sequence"/>
</dbReference>
<dbReference type="AlphaFoldDB" id="A0ABD3NZH1"/>
<dbReference type="EMBL" id="JABMIG020000349">
    <property type="protein sequence ID" value="KAL3780441.1"/>
    <property type="molecule type" value="Genomic_DNA"/>
</dbReference>